<dbReference type="GO" id="GO:0009236">
    <property type="term" value="P:cobalamin biosynthetic process"/>
    <property type="evidence" value="ECO:0007669"/>
    <property type="project" value="InterPro"/>
</dbReference>
<comment type="caution">
    <text evidence="3">The sequence shown here is derived from an EMBL/GenBank/DDBJ whole genome shotgun (WGS) entry which is preliminary data.</text>
</comment>
<dbReference type="PANTHER" id="PTHR37477:SF1">
    <property type="entry name" value="COBALT-PRECORRIN-5A HYDROLASE"/>
    <property type="match status" value="1"/>
</dbReference>
<evidence type="ECO:0000256" key="1">
    <source>
        <dbReference type="SAM" id="MobiDB-lite"/>
    </source>
</evidence>
<dbReference type="InterPro" id="IPR036518">
    <property type="entry name" value="CobE/GbiG_C_sf"/>
</dbReference>
<dbReference type="Proteomes" id="UP000297948">
    <property type="component" value="Unassembled WGS sequence"/>
</dbReference>
<feature type="region of interest" description="Disordered" evidence="1">
    <location>
        <begin position="1"/>
        <end position="24"/>
    </location>
</feature>
<dbReference type="InterPro" id="IPR002750">
    <property type="entry name" value="CobE/GbiG_C"/>
</dbReference>
<protein>
    <submittedName>
        <fullName evidence="3">Cobalamin biosynthesis protein</fullName>
    </submittedName>
</protein>
<evidence type="ECO:0000259" key="2">
    <source>
        <dbReference type="Pfam" id="PF01890"/>
    </source>
</evidence>
<dbReference type="PANTHER" id="PTHR37477">
    <property type="entry name" value="COBALT-PRECORRIN-5A HYDROLASE"/>
    <property type="match status" value="1"/>
</dbReference>
<name>A0A4Z0GUQ2_9ACTN</name>
<organism evidence="3 4">
    <name type="scientific">Streptomyces palmae</name>
    <dbReference type="NCBI Taxonomy" id="1701085"/>
    <lineage>
        <taxon>Bacteria</taxon>
        <taxon>Bacillati</taxon>
        <taxon>Actinomycetota</taxon>
        <taxon>Actinomycetes</taxon>
        <taxon>Kitasatosporales</taxon>
        <taxon>Streptomycetaceae</taxon>
        <taxon>Streptomyces</taxon>
    </lineage>
</organism>
<gene>
    <name evidence="3" type="ORF">E4099_22035</name>
</gene>
<proteinExistence type="predicted"/>
<dbReference type="InterPro" id="IPR052553">
    <property type="entry name" value="CbiG_hydrolase"/>
</dbReference>
<reference evidence="3 4" key="1">
    <citation type="submission" date="2019-03" db="EMBL/GenBank/DDBJ databases">
        <authorList>
            <person name="Gonzalez-Pimentel J.L."/>
        </authorList>
    </citation>
    <scope>NUCLEOTIDE SEQUENCE [LARGE SCALE GENOMIC DNA]</scope>
    <source>
        <strain evidence="3 4">JCM 31289</strain>
    </source>
</reference>
<accession>A0A4Z0GUQ2</accession>
<keyword evidence="4" id="KW-1185">Reference proteome</keyword>
<evidence type="ECO:0000313" key="4">
    <source>
        <dbReference type="Proteomes" id="UP000297948"/>
    </source>
</evidence>
<dbReference type="Gene3D" id="3.30.420.180">
    <property type="entry name" value="CobE/GbiG C-terminal domain"/>
    <property type="match status" value="1"/>
</dbReference>
<sequence length="153" mass="15091">MGRRAPGRRPFRGPVRGVSPRRPLTVGVGARPGVAEAEVRELVLRTLAEAGQPPSAVAALATTAARAGEPGLTAVAAGLGVPLLAFAATRLASVQVPSPSARVRAATGTPSVAEAAALLAAGPDGELLVRKRKSTPSPGALASATCAVAAARP</sequence>
<dbReference type="SUPFAM" id="SSF159664">
    <property type="entry name" value="CobE/GbiG C-terminal domain-like"/>
    <property type="match status" value="1"/>
</dbReference>
<dbReference type="OrthoDB" id="3217866at2"/>
<dbReference type="Pfam" id="PF01890">
    <property type="entry name" value="CbiG_C"/>
    <property type="match status" value="1"/>
</dbReference>
<feature type="compositionally biased region" description="Low complexity" evidence="1">
    <location>
        <begin position="12"/>
        <end position="23"/>
    </location>
</feature>
<feature type="domain" description="CobE/GbiG C-terminal" evidence="2">
    <location>
        <begin position="24"/>
        <end position="149"/>
    </location>
</feature>
<dbReference type="AlphaFoldDB" id="A0A4Z0GUQ2"/>
<feature type="compositionally biased region" description="Basic residues" evidence="1">
    <location>
        <begin position="1"/>
        <end position="11"/>
    </location>
</feature>
<dbReference type="EMBL" id="SRID01000241">
    <property type="protein sequence ID" value="TGB00087.1"/>
    <property type="molecule type" value="Genomic_DNA"/>
</dbReference>
<evidence type="ECO:0000313" key="3">
    <source>
        <dbReference type="EMBL" id="TGB00087.1"/>
    </source>
</evidence>